<organism evidence="2 3">
    <name type="scientific">Mycobacterium ostraviense</name>
    <dbReference type="NCBI Taxonomy" id="2738409"/>
    <lineage>
        <taxon>Bacteria</taxon>
        <taxon>Bacillati</taxon>
        <taxon>Actinomycetota</taxon>
        <taxon>Actinomycetes</taxon>
        <taxon>Mycobacteriales</taxon>
        <taxon>Mycobacteriaceae</taxon>
        <taxon>Mycobacterium</taxon>
    </lineage>
</organism>
<dbReference type="Proteomes" id="UP000077342">
    <property type="component" value="Unassembled WGS sequence"/>
</dbReference>
<evidence type="ECO:0000313" key="2">
    <source>
        <dbReference type="EMBL" id="KZS59597.1"/>
    </source>
</evidence>
<sequence>MCFIAEVLSRVIVGWRAASHMRTTTVLDALEMARKSRRTVPPGLRWHCDWRATFHRHHRPLAETVNGYCKSEVIFSLWRNPMNRTSIKTHQNQGNSTNPMRCRGCRR</sequence>
<feature type="compositionally biased region" description="Polar residues" evidence="1">
    <location>
        <begin position="86"/>
        <end position="99"/>
    </location>
</feature>
<dbReference type="EMBL" id="LWCI01000137">
    <property type="protein sequence ID" value="KZS59597.1"/>
    <property type="molecule type" value="Genomic_DNA"/>
</dbReference>
<accession>A0A163XPE9</accession>
<comment type="caution">
    <text evidence="2">The sequence shown here is derived from an EMBL/GenBank/DDBJ whole genome shotgun (WGS) entry which is preliminary data.</text>
</comment>
<dbReference type="AlphaFoldDB" id="A0A163XPE9"/>
<protein>
    <recommendedName>
        <fullName evidence="4">Transposase</fullName>
    </recommendedName>
</protein>
<gene>
    <name evidence="2" type="ORF">A4G28_09700</name>
</gene>
<evidence type="ECO:0008006" key="4">
    <source>
        <dbReference type="Google" id="ProtNLM"/>
    </source>
</evidence>
<proteinExistence type="predicted"/>
<reference evidence="3" key="1">
    <citation type="submission" date="2016-04" db="EMBL/GenBank/DDBJ databases">
        <authorList>
            <person name="Strapagiel D."/>
            <person name="Borowka P."/>
            <person name="Marciniak B."/>
            <person name="Bakula Z."/>
            <person name="Van Ingen J."/>
            <person name="Safianowska A."/>
            <person name="Dziadek J."/>
            <person name="Jagielski T."/>
        </authorList>
    </citation>
    <scope>NUCLEOTIDE SEQUENCE [LARGE SCALE GENOMIC DNA]</scope>
    <source>
        <strain evidence="3">1010001458</strain>
    </source>
</reference>
<keyword evidence="3" id="KW-1185">Reference proteome</keyword>
<evidence type="ECO:0000313" key="3">
    <source>
        <dbReference type="Proteomes" id="UP000077342"/>
    </source>
</evidence>
<name>A0A163XPE9_9MYCO</name>
<evidence type="ECO:0000256" key="1">
    <source>
        <dbReference type="SAM" id="MobiDB-lite"/>
    </source>
</evidence>
<feature type="region of interest" description="Disordered" evidence="1">
    <location>
        <begin position="86"/>
        <end position="107"/>
    </location>
</feature>